<feature type="domain" description="TonB-dependent receptor plug" evidence="5">
    <location>
        <begin position="138"/>
        <end position="234"/>
    </location>
</feature>
<name>A0ABZ2YJX0_9BACT</name>
<dbReference type="PANTHER" id="PTHR40980:SF5">
    <property type="entry name" value="TONB-DEPENDENT RECEPTOR"/>
    <property type="match status" value="1"/>
</dbReference>
<dbReference type="InterPro" id="IPR008969">
    <property type="entry name" value="CarboxyPept-like_regulatory"/>
</dbReference>
<gene>
    <name evidence="7" type="ORF">WJU16_15745</name>
</gene>
<dbReference type="EMBL" id="CP149822">
    <property type="protein sequence ID" value="WZN39455.1"/>
    <property type="molecule type" value="Genomic_DNA"/>
</dbReference>
<keyword evidence="8" id="KW-1185">Reference proteome</keyword>
<dbReference type="PANTHER" id="PTHR40980">
    <property type="entry name" value="PLUG DOMAIN-CONTAINING PROTEIN"/>
    <property type="match status" value="1"/>
</dbReference>
<dbReference type="SUPFAM" id="SSF56935">
    <property type="entry name" value="Porins"/>
    <property type="match status" value="1"/>
</dbReference>
<keyword evidence="2" id="KW-0472">Membrane</keyword>
<keyword evidence="4" id="KW-0732">Signal</keyword>
<dbReference type="InterPro" id="IPR012910">
    <property type="entry name" value="Plug_dom"/>
</dbReference>
<dbReference type="SUPFAM" id="SSF49464">
    <property type="entry name" value="Carboxypeptidase regulatory domain-like"/>
    <property type="match status" value="1"/>
</dbReference>
<evidence type="ECO:0000256" key="2">
    <source>
        <dbReference type="ARBA" id="ARBA00023136"/>
    </source>
</evidence>
<accession>A0ABZ2YJX0</accession>
<dbReference type="Pfam" id="PF13715">
    <property type="entry name" value="CarbopepD_reg_2"/>
    <property type="match status" value="1"/>
</dbReference>
<evidence type="ECO:0000256" key="4">
    <source>
        <dbReference type="SAM" id="SignalP"/>
    </source>
</evidence>
<feature type="signal peptide" evidence="4">
    <location>
        <begin position="1"/>
        <end position="23"/>
    </location>
</feature>
<dbReference type="RefSeq" id="WP_341834441.1">
    <property type="nucleotide sequence ID" value="NZ_CP149822.1"/>
</dbReference>
<evidence type="ECO:0000259" key="5">
    <source>
        <dbReference type="Pfam" id="PF07715"/>
    </source>
</evidence>
<dbReference type="Proteomes" id="UP001485459">
    <property type="component" value="Chromosome"/>
</dbReference>
<dbReference type="InterPro" id="IPR041700">
    <property type="entry name" value="OMP_b-brl_3"/>
</dbReference>
<dbReference type="Pfam" id="PF07715">
    <property type="entry name" value="Plug"/>
    <property type="match status" value="1"/>
</dbReference>
<dbReference type="Gene3D" id="2.170.130.10">
    <property type="entry name" value="TonB-dependent receptor, plug domain"/>
    <property type="match status" value="1"/>
</dbReference>
<organism evidence="7 8">
    <name type="scientific">Chitinophaga pollutisoli</name>
    <dbReference type="NCBI Taxonomy" id="3133966"/>
    <lineage>
        <taxon>Bacteria</taxon>
        <taxon>Pseudomonadati</taxon>
        <taxon>Bacteroidota</taxon>
        <taxon>Chitinophagia</taxon>
        <taxon>Chitinophagales</taxon>
        <taxon>Chitinophagaceae</taxon>
        <taxon>Chitinophaga</taxon>
    </lineage>
</organism>
<feature type="domain" description="Outer membrane protein beta-barrel" evidence="6">
    <location>
        <begin position="588"/>
        <end position="934"/>
    </location>
</feature>
<dbReference type="InterPro" id="IPR036942">
    <property type="entry name" value="Beta-barrel_TonB_sf"/>
</dbReference>
<evidence type="ECO:0000256" key="3">
    <source>
        <dbReference type="ARBA" id="ARBA00023237"/>
    </source>
</evidence>
<protein>
    <submittedName>
        <fullName evidence="7">Outer membrane beta-barrel protein</fullName>
    </submittedName>
</protein>
<dbReference type="InterPro" id="IPR037066">
    <property type="entry name" value="Plug_dom_sf"/>
</dbReference>
<dbReference type="Pfam" id="PF14905">
    <property type="entry name" value="OMP_b-brl_3"/>
    <property type="match status" value="1"/>
</dbReference>
<sequence>MKRIITAVQIIGILCIACLPSFAQDGTGKVSGKLTDKKTGELLIGVTVMVQNTSKGAVTDVEGRYLLQIAPGTYTLDYKYMGYQTKSIADVVVKAGQVTNLDIALDEPKSKELQEVVIRGSYKQETINALYVAQKNNVSISSGISGESIRRSPDRNTSDVLKRVSGASIQDNRYIIVRGLNDRYNTATINNAMLPSTEPDRKAFSFDLIPSNLIDNIVINKTASPEMPADFAGGLIQVITKDIPTENFLSFNIGLGYNTQTTFKETRGMDRGKSEWLTMEDGTLKLPGSWPSSRGKYAPLSNEQKFGLTRDFNNTWGVGDRGKALPAQSYQVTWGNRTRLKNDGSFGSIISLTYRNSENIYEGERMDYESGKVRSFNFSEDINRFNSSLGAIANFTYVKRNNKISLKNIFNRILDNNYIYRSGLNNDANAQILSHGQELTIKTMLNSQLEGSHKINPRDWKLDWNLNYSLTDRNQPDMKVLSYRRDLNATGNVPYEAMVPFGTAARNVSRFYSTLEEYAVGGMGSLTVPFTISGQKQNLKIGGQKLYRERDFSARVLGYIRTNTADFNDDLLTLAPGQIFDPANIGQNGFVMDEITNNSDRYKANSDLIAGYIQFDNKIADKLRIVWGARGESYYQYISTADASGKSIKKDMTFFDLLPSANISYAVNEKSNIRLSGSRTVSRPELRELSNFVYYDFVTYSSLQGNPDLKRALITNADLRYELYPGVGEAVTASVFYKRFKNAIEQTVDAGSTPNRRQIRVENADNAEAFGFELELRKKLDFISAEPFFQNMTAFANFSYIHSSVNLVGGSSDGPSRSLQGQSPYLINAGLQYDHPETNLSFGLLYNKMGQRIYLVGFEGYPHIYERGRDLLDLQIGKKILNKRGDLRLNVSDLLNQKFIFYQNNDNKKSYNESVDQIITSQRQGTNISLNFSYQFGLGKKK</sequence>
<proteinExistence type="predicted"/>
<comment type="subcellular location">
    <subcellularLocation>
        <location evidence="1">Cell outer membrane</location>
    </subcellularLocation>
</comment>
<dbReference type="Gene3D" id="2.60.40.1120">
    <property type="entry name" value="Carboxypeptidase-like, regulatory domain"/>
    <property type="match status" value="1"/>
</dbReference>
<evidence type="ECO:0000256" key="1">
    <source>
        <dbReference type="ARBA" id="ARBA00004442"/>
    </source>
</evidence>
<reference evidence="8" key="1">
    <citation type="submission" date="2024-03" db="EMBL/GenBank/DDBJ databases">
        <title>Chitinophaga horti sp. nov., isolated from garden soil.</title>
        <authorList>
            <person name="Lee D.S."/>
            <person name="Han D.M."/>
            <person name="Baek J.H."/>
            <person name="Choi D.G."/>
            <person name="Jeon J.H."/>
            <person name="Jeon C.O."/>
        </authorList>
    </citation>
    <scope>NUCLEOTIDE SEQUENCE [LARGE SCALE GENOMIC DNA]</scope>
    <source>
        <strain evidence="8">GPA1</strain>
    </source>
</reference>
<dbReference type="Gene3D" id="2.40.170.20">
    <property type="entry name" value="TonB-dependent receptor, beta-barrel domain"/>
    <property type="match status" value="1"/>
</dbReference>
<evidence type="ECO:0000313" key="8">
    <source>
        <dbReference type="Proteomes" id="UP001485459"/>
    </source>
</evidence>
<keyword evidence="3" id="KW-0998">Cell outer membrane</keyword>
<evidence type="ECO:0000259" key="6">
    <source>
        <dbReference type="Pfam" id="PF14905"/>
    </source>
</evidence>
<evidence type="ECO:0000313" key="7">
    <source>
        <dbReference type="EMBL" id="WZN39455.1"/>
    </source>
</evidence>
<feature type="chain" id="PRO_5047393103" evidence="4">
    <location>
        <begin position="24"/>
        <end position="942"/>
    </location>
</feature>